<dbReference type="InterPro" id="IPR020396">
    <property type="entry name" value="NADH_UbQ_OxRdtase_CS"/>
</dbReference>
<keyword evidence="2 3" id="KW-0813">Transport</keyword>
<dbReference type="NCBIfam" id="NF004733">
    <property type="entry name" value="PRK06074.1-5"/>
    <property type="match status" value="1"/>
</dbReference>
<evidence type="ECO:0000256" key="3">
    <source>
        <dbReference type="RuleBase" id="RU003456"/>
    </source>
</evidence>
<dbReference type="GO" id="GO:0008137">
    <property type="term" value="F:NADH dehydrogenase (ubiquinone) activity"/>
    <property type="evidence" value="ECO:0007669"/>
    <property type="project" value="InterPro"/>
</dbReference>
<organism evidence="5">
    <name type="scientific">Phaeocystis antarctica</name>
    <dbReference type="NCBI Taxonomy" id="33657"/>
    <lineage>
        <taxon>Eukaryota</taxon>
        <taxon>Haptista</taxon>
        <taxon>Haptophyta</taxon>
        <taxon>Prymnesiophyceae</taxon>
        <taxon>Phaeocystales</taxon>
        <taxon>Phaeocystaceae</taxon>
        <taxon>Phaeocystis</taxon>
    </lineage>
</organism>
<evidence type="ECO:0000313" key="5">
    <source>
        <dbReference type="EMBL" id="CAD8491318.1"/>
    </source>
</evidence>
<comment type="similarity">
    <text evidence="1 3">Belongs to the complex I 30 kDa subunit family.</text>
</comment>
<proteinExistence type="inferred from homology"/>
<keyword evidence="3" id="KW-1278">Translocase</keyword>
<dbReference type="InterPro" id="IPR037232">
    <property type="entry name" value="NADH_quin_OxRdtase_su_C/D-like"/>
</dbReference>
<sequence length="228" mass="25869">MLGLLRHLGSTGAIRSMPAVRRALCTTAPPPAPKPPAFTPAQQILQSIKSLLPRIVTTGVVTHGEPIVYVEPKDVPIMLRFLRDHTGTRCKQLVDITAVDIPTREKRFEVCYQMLSHDHNSRIRVKTLTGGDMGDEGVPSVCDLFSAANWFERETFDMYGIYFHGHPDLRRILTDYGFQGHPMRKDFPLSGFVECRYDEAKKRVVTEPVELTQEFRSFDLLTPWQTKA</sequence>
<dbReference type="HAMAP" id="MF_01357">
    <property type="entry name" value="NDH1_NuoC"/>
    <property type="match status" value="1"/>
</dbReference>
<dbReference type="InterPro" id="IPR010218">
    <property type="entry name" value="NADH_DH_suC"/>
</dbReference>
<dbReference type="PANTHER" id="PTHR10884">
    <property type="entry name" value="NADH DEHYDROGENASE UBIQUINONE IRON-SULFUR PROTEIN 3"/>
    <property type="match status" value="1"/>
</dbReference>
<dbReference type="PROSITE" id="PS00542">
    <property type="entry name" value="COMPLEX1_30K"/>
    <property type="match status" value="1"/>
</dbReference>
<dbReference type="PANTHER" id="PTHR10884:SF14">
    <property type="entry name" value="NADH DEHYDROGENASE [UBIQUINONE] IRON-SULFUR PROTEIN 3, MITOCHONDRIAL"/>
    <property type="match status" value="1"/>
</dbReference>
<dbReference type="SUPFAM" id="SSF143243">
    <property type="entry name" value="Nqo5-like"/>
    <property type="match status" value="1"/>
</dbReference>
<evidence type="ECO:0000259" key="4">
    <source>
        <dbReference type="Pfam" id="PF00329"/>
    </source>
</evidence>
<evidence type="ECO:0000256" key="1">
    <source>
        <dbReference type="ARBA" id="ARBA00007569"/>
    </source>
</evidence>
<dbReference type="EMBL" id="HBEP01020575">
    <property type="protein sequence ID" value="CAD8491318.1"/>
    <property type="molecule type" value="Transcribed_RNA"/>
</dbReference>
<feature type="domain" description="NADH:ubiquinone oxidoreductase 30kDa subunit" evidence="4">
    <location>
        <begin position="68"/>
        <end position="192"/>
    </location>
</feature>
<keyword evidence="3" id="KW-0520">NAD</keyword>
<gene>
    <name evidence="5" type="ORF">PANT1444_LOCUS11572</name>
</gene>
<protein>
    <recommendedName>
        <fullName evidence="4">NADH:ubiquinone oxidoreductase 30kDa subunit domain-containing protein</fullName>
    </recommendedName>
</protein>
<dbReference type="NCBIfam" id="TIGR01961">
    <property type="entry name" value="NuoC_fam"/>
    <property type="match status" value="1"/>
</dbReference>
<dbReference type="AlphaFoldDB" id="A0A7S0HJX4"/>
<dbReference type="Gene3D" id="3.30.460.80">
    <property type="entry name" value="NADH:ubiquinone oxidoreductase, 30kDa subunit"/>
    <property type="match status" value="1"/>
</dbReference>
<dbReference type="InterPro" id="IPR001268">
    <property type="entry name" value="NADH_UbQ_OxRdtase_30kDa_su"/>
</dbReference>
<reference evidence="5" key="1">
    <citation type="submission" date="2021-01" db="EMBL/GenBank/DDBJ databases">
        <authorList>
            <person name="Corre E."/>
            <person name="Pelletier E."/>
            <person name="Niang G."/>
            <person name="Scheremetjew M."/>
            <person name="Finn R."/>
            <person name="Kale V."/>
            <person name="Holt S."/>
            <person name="Cochrane G."/>
            <person name="Meng A."/>
            <person name="Brown T."/>
            <person name="Cohen L."/>
        </authorList>
    </citation>
    <scope>NUCLEOTIDE SEQUENCE</scope>
    <source>
        <strain evidence="5">CCMP1374</strain>
    </source>
</reference>
<name>A0A7S0HJX4_9EUKA</name>
<evidence type="ECO:0000256" key="2">
    <source>
        <dbReference type="ARBA" id="ARBA00022448"/>
    </source>
</evidence>
<dbReference type="GO" id="GO:0016651">
    <property type="term" value="F:oxidoreductase activity, acting on NAD(P)H"/>
    <property type="evidence" value="ECO:0007669"/>
    <property type="project" value="InterPro"/>
</dbReference>
<accession>A0A7S0HJX4</accession>
<dbReference type="Pfam" id="PF00329">
    <property type="entry name" value="Complex1_30kDa"/>
    <property type="match status" value="1"/>
</dbReference>